<dbReference type="GO" id="GO:0005978">
    <property type="term" value="P:glycogen biosynthetic process"/>
    <property type="evidence" value="ECO:0007669"/>
    <property type="project" value="UniProtKB-KW"/>
</dbReference>
<dbReference type="EMBL" id="JAACJJ010000056">
    <property type="protein sequence ID" value="KAF5312475.1"/>
    <property type="molecule type" value="Genomic_DNA"/>
</dbReference>
<organism evidence="15 16">
    <name type="scientific">Psilocybe cf. subviscida</name>
    <dbReference type="NCBI Taxonomy" id="2480587"/>
    <lineage>
        <taxon>Eukaryota</taxon>
        <taxon>Fungi</taxon>
        <taxon>Dikarya</taxon>
        <taxon>Basidiomycota</taxon>
        <taxon>Agaricomycotina</taxon>
        <taxon>Agaricomycetes</taxon>
        <taxon>Agaricomycetidae</taxon>
        <taxon>Agaricales</taxon>
        <taxon>Agaricineae</taxon>
        <taxon>Strophariaceae</taxon>
        <taxon>Psilocybe</taxon>
    </lineage>
</organism>
<evidence type="ECO:0000256" key="13">
    <source>
        <dbReference type="ARBA" id="ARBA00057883"/>
    </source>
</evidence>
<evidence type="ECO:0000256" key="12">
    <source>
        <dbReference type="ARBA" id="ARBA00052293"/>
    </source>
</evidence>
<proteinExistence type="inferred from homology"/>
<evidence type="ECO:0000256" key="11">
    <source>
        <dbReference type="ARBA" id="ARBA00050886"/>
    </source>
</evidence>
<dbReference type="InterPro" id="IPR002495">
    <property type="entry name" value="Glyco_trans_8"/>
</dbReference>
<feature type="compositionally biased region" description="Polar residues" evidence="14">
    <location>
        <begin position="868"/>
        <end position="878"/>
    </location>
</feature>
<evidence type="ECO:0000256" key="1">
    <source>
        <dbReference type="ARBA" id="ARBA00001936"/>
    </source>
</evidence>
<gene>
    <name evidence="15" type="ORF">D9619_002966</name>
</gene>
<accession>A0A8H5EU11</accession>
<keyword evidence="4" id="KW-0808">Transferase</keyword>
<comment type="catalytic activity">
    <reaction evidence="11">
        <text>[1,4-alpha-D-glucosyl](n)-L-tyrosyl-[glycogenin] + UDP-alpha-D-glucose = [1,4-alpha-D-glucosyl](n+1)-L-tyrosyl-[glycogenin] + UDP + H(+)</text>
        <dbReference type="Rhea" id="RHEA:56560"/>
        <dbReference type="Rhea" id="RHEA-COMP:14606"/>
        <dbReference type="Rhea" id="RHEA-COMP:14607"/>
        <dbReference type="ChEBI" id="CHEBI:15378"/>
        <dbReference type="ChEBI" id="CHEBI:58223"/>
        <dbReference type="ChEBI" id="CHEBI:58885"/>
        <dbReference type="ChEBI" id="CHEBI:140574"/>
        <dbReference type="EC" id="2.4.1.186"/>
    </reaction>
</comment>
<feature type="region of interest" description="Disordered" evidence="14">
    <location>
        <begin position="691"/>
        <end position="811"/>
    </location>
</feature>
<feature type="compositionally biased region" description="Polar residues" evidence="14">
    <location>
        <begin position="801"/>
        <end position="811"/>
    </location>
</feature>
<dbReference type="Proteomes" id="UP000567179">
    <property type="component" value="Unassembled WGS sequence"/>
</dbReference>
<feature type="compositionally biased region" description="Low complexity" evidence="14">
    <location>
        <begin position="782"/>
        <end position="793"/>
    </location>
</feature>
<feature type="compositionally biased region" description="Basic residues" evidence="14">
    <location>
        <begin position="460"/>
        <end position="469"/>
    </location>
</feature>
<evidence type="ECO:0000313" key="15">
    <source>
        <dbReference type="EMBL" id="KAF5312475.1"/>
    </source>
</evidence>
<feature type="compositionally biased region" description="Low complexity" evidence="14">
    <location>
        <begin position="914"/>
        <end position="931"/>
    </location>
</feature>
<dbReference type="GO" id="GO:0008466">
    <property type="term" value="F:glycogenin glucosyltransferase activity"/>
    <property type="evidence" value="ECO:0007669"/>
    <property type="project" value="UniProtKB-EC"/>
</dbReference>
<keyword evidence="8" id="KW-0464">Manganese</keyword>
<dbReference type="InterPro" id="IPR050587">
    <property type="entry name" value="GNT1/Glycosyltrans_8"/>
</dbReference>
<feature type="region of interest" description="Disordered" evidence="14">
    <location>
        <begin position="515"/>
        <end position="536"/>
    </location>
</feature>
<feature type="region of interest" description="Disordered" evidence="14">
    <location>
        <begin position="317"/>
        <end position="368"/>
    </location>
</feature>
<feature type="compositionally biased region" description="Basic and acidic residues" evidence="14">
    <location>
        <begin position="694"/>
        <end position="705"/>
    </location>
</feature>
<evidence type="ECO:0000256" key="10">
    <source>
        <dbReference type="ARBA" id="ARBA00038934"/>
    </source>
</evidence>
<comment type="subcellular location">
    <subcellularLocation>
        <location evidence="2">Cytoplasm</location>
    </subcellularLocation>
</comment>
<comment type="caution">
    <text evidence="15">The sequence shown here is derived from an EMBL/GenBank/DDBJ whole genome shotgun (WGS) entry which is preliminary data.</text>
</comment>
<dbReference type="GO" id="GO:0046872">
    <property type="term" value="F:metal ion binding"/>
    <property type="evidence" value="ECO:0007669"/>
    <property type="project" value="UniProtKB-KW"/>
</dbReference>
<evidence type="ECO:0000313" key="16">
    <source>
        <dbReference type="Proteomes" id="UP000567179"/>
    </source>
</evidence>
<feature type="compositionally biased region" description="Low complexity" evidence="14">
    <location>
        <begin position="889"/>
        <end position="903"/>
    </location>
</feature>
<feature type="region of interest" description="Disordered" evidence="14">
    <location>
        <begin position="829"/>
        <end position="1025"/>
    </location>
</feature>
<keyword evidence="3" id="KW-0963">Cytoplasm</keyword>
<evidence type="ECO:0000256" key="3">
    <source>
        <dbReference type="ARBA" id="ARBA00022490"/>
    </source>
</evidence>
<feature type="compositionally biased region" description="Polar residues" evidence="14">
    <location>
        <begin position="991"/>
        <end position="1000"/>
    </location>
</feature>
<feature type="compositionally biased region" description="Low complexity" evidence="14">
    <location>
        <begin position="951"/>
        <end position="988"/>
    </location>
</feature>
<dbReference type="OrthoDB" id="2014201at2759"/>
<feature type="compositionally biased region" description="Acidic residues" evidence="14">
    <location>
        <begin position="706"/>
        <end position="719"/>
    </location>
</feature>
<keyword evidence="5" id="KW-0479">Metal-binding</keyword>
<evidence type="ECO:0000256" key="6">
    <source>
        <dbReference type="ARBA" id="ARBA00023056"/>
    </source>
</evidence>
<dbReference type="FunFam" id="3.90.550.10:FF:000092">
    <property type="entry name" value="Glycogenin 2"/>
    <property type="match status" value="1"/>
</dbReference>
<feature type="region of interest" description="Disordered" evidence="14">
    <location>
        <begin position="420"/>
        <end position="498"/>
    </location>
</feature>
<dbReference type="PANTHER" id="PTHR11183">
    <property type="entry name" value="GLYCOGENIN SUBFAMILY MEMBER"/>
    <property type="match status" value="1"/>
</dbReference>
<comment type="cofactor">
    <cofactor evidence="1">
        <name>Mn(2+)</name>
        <dbReference type="ChEBI" id="CHEBI:29035"/>
    </cofactor>
</comment>
<keyword evidence="16" id="KW-1185">Reference proteome</keyword>
<comment type="similarity">
    <text evidence="9">Belongs to the glycosyltransferase 8 family. Glycogenin subfamily.</text>
</comment>
<keyword evidence="6" id="KW-0320">Glycogen biosynthesis</keyword>
<dbReference type="InterPro" id="IPR029044">
    <property type="entry name" value="Nucleotide-diphossugar_trans"/>
</dbReference>
<dbReference type="EC" id="2.4.1.186" evidence="10"/>
<evidence type="ECO:0000256" key="2">
    <source>
        <dbReference type="ARBA" id="ARBA00004496"/>
    </source>
</evidence>
<reference evidence="15 16" key="1">
    <citation type="journal article" date="2020" name="ISME J.">
        <title>Uncovering the hidden diversity of litter-decomposition mechanisms in mushroom-forming fungi.</title>
        <authorList>
            <person name="Floudas D."/>
            <person name="Bentzer J."/>
            <person name="Ahren D."/>
            <person name="Johansson T."/>
            <person name="Persson P."/>
            <person name="Tunlid A."/>
        </authorList>
    </citation>
    <scope>NUCLEOTIDE SEQUENCE [LARGE SCALE GENOMIC DNA]</scope>
    <source>
        <strain evidence="15 16">CBS 101986</strain>
    </source>
</reference>
<evidence type="ECO:0000256" key="7">
    <source>
        <dbReference type="ARBA" id="ARBA00023180"/>
    </source>
</evidence>
<evidence type="ECO:0000256" key="5">
    <source>
        <dbReference type="ARBA" id="ARBA00022723"/>
    </source>
</evidence>
<dbReference type="CDD" id="cd02537">
    <property type="entry name" value="GT8_Glycogenin"/>
    <property type="match status" value="1"/>
</dbReference>
<protein>
    <recommendedName>
        <fullName evidence="10">glycogenin glucosyltransferase</fullName>
        <ecNumber evidence="10">2.4.1.186</ecNumber>
    </recommendedName>
</protein>
<feature type="compositionally biased region" description="Basic and acidic residues" evidence="14">
    <location>
        <begin position="337"/>
        <end position="350"/>
    </location>
</feature>
<feature type="compositionally biased region" description="Low complexity" evidence="14">
    <location>
        <begin position="604"/>
        <end position="624"/>
    </location>
</feature>
<feature type="region of interest" description="Disordered" evidence="14">
    <location>
        <begin position="592"/>
        <end position="639"/>
    </location>
</feature>
<comment type="function">
    <text evidence="13">Self-glucosylating initiator of glycogen synthesis. It catalyzes the formation of a short alpha (1,4)-glucosyl chain covalently attached via a glucose 1-O-tyrosyl linkage to internal tyrosine residues and these chains act as primers for the elongation reaction catalyzed by glycogen synthase.</text>
</comment>
<dbReference type="Gene3D" id="3.90.550.10">
    <property type="entry name" value="Spore Coat Polysaccharide Biosynthesis Protein SpsA, Chain A"/>
    <property type="match status" value="1"/>
</dbReference>
<sequence>MDMDGDYAFVTLVSSDAYLPGALTQVAALRDLHPHPPSPPERPFHTVCLVTPESVDVASIKRLRRAFDHVIAVEILDQDDQANLKLLGRPDLTTVLTKLHVFRLVQYHKIVFLDADVLPIRPLSHLFALPYEFSAVPDVGWPDIFNSGVLVLTPSNDSFDQLNQLVAANPSWDGGDQGILNEWRGDNWNRLSFTYNTTPTAAYTYAPAYKRYGHQINAIHFIGPNKPWKSIPYRTPFTSKSSSTSANPAYDYDSLVDRWFDVYDRHYSEQLSSPQYEFQPQRYAPAWDNRSETSQIPPTLALDELRRLAIEGLNSTAVDTKPGEGTYTSLPLGGRVDLMRPKKERKEEPKQSTAEPQRRQHPTQLPADLRPLFNSTIDYEQFLSTPTARQAALGDGETRWHTLPTPGPNEVPPSPLLRTRALPTTPSGFPMPPPDFYASESEQDEEGLGLVTGEHSWQHEHHKHSHHHEPRPQRPPSPPMMSWNPAIEPPPNVTPVTNAFPTDTYFANAWDQTPNSRHADLKHTPRPSPTQAGPGGFFQAPASATIPDILIKEGHYRNVMGDNNMGMQPSPDRSKIKSVFPWEEKQRVMPGRVFPDSDAPPPSLFLSPSSQTSTTLSTPETRSTPEMKAPSPRGAPLSPLHGFPVSVTYSNAWDTVPSIQKYASRLVQPPAPLPPVLQPAFEELSIRKERRKKGWDERTELSSRDGDDEDNADDEDDNEPVAPSATKWDDDSDGESAKRRSRRGSVVTANTLVKGQKKEYRSRGVQTDVVESRSVGIQVDTAPPSRSSSAKRSLVSKRHWTPSTHPSTMLTNTSRAANAGLAINVLQPSPAISPNGIRDHIKSKVKSPSDSPTSRSPREFIVPPGAASNASKAVQNTFPPVKPSIRTFPSNSSTSTVVPTPSNEDPQRNNYTFPPASSPAAATPTTISPIPLQKSLSSSVVFPRERSRQNSNAMASSTSHSSAFSQGGSGRPSSSMGFRSSPSSIGRRPSNESSLGSPASSIGPVSPVDSATAAMSPPVRKGARVWDPARGVDVFKRGSEEVLAKFLKMGSWDEEQR</sequence>
<dbReference type="Pfam" id="PF01501">
    <property type="entry name" value="Glyco_transf_8"/>
    <property type="match status" value="1"/>
</dbReference>
<evidence type="ECO:0000256" key="8">
    <source>
        <dbReference type="ARBA" id="ARBA00023211"/>
    </source>
</evidence>
<evidence type="ECO:0000256" key="4">
    <source>
        <dbReference type="ARBA" id="ARBA00022679"/>
    </source>
</evidence>
<dbReference type="GO" id="GO:0005737">
    <property type="term" value="C:cytoplasm"/>
    <property type="evidence" value="ECO:0007669"/>
    <property type="project" value="UniProtKB-SubCell"/>
</dbReference>
<dbReference type="SUPFAM" id="SSF53448">
    <property type="entry name" value="Nucleotide-diphospho-sugar transferases"/>
    <property type="match status" value="1"/>
</dbReference>
<evidence type="ECO:0000256" key="9">
    <source>
        <dbReference type="ARBA" id="ARBA00038162"/>
    </source>
</evidence>
<comment type="catalytic activity">
    <reaction evidence="12">
        <text>L-tyrosyl-[glycogenin] + UDP-alpha-D-glucose = alpha-D-glucosyl-L-tyrosyl-[glycogenin] + UDP + H(+)</text>
        <dbReference type="Rhea" id="RHEA:23360"/>
        <dbReference type="Rhea" id="RHEA-COMP:14604"/>
        <dbReference type="Rhea" id="RHEA-COMP:14605"/>
        <dbReference type="ChEBI" id="CHEBI:15378"/>
        <dbReference type="ChEBI" id="CHEBI:46858"/>
        <dbReference type="ChEBI" id="CHEBI:58223"/>
        <dbReference type="ChEBI" id="CHEBI:58885"/>
        <dbReference type="ChEBI" id="CHEBI:140573"/>
        <dbReference type="EC" id="2.4.1.186"/>
    </reaction>
</comment>
<name>A0A8H5EU11_9AGAR</name>
<dbReference type="AlphaFoldDB" id="A0A8H5EU11"/>
<evidence type="ECO:0000256" key="14">
    <source>
        <dbReference type="SAM" id="MobiDB-lite"/>
    </source>
</evidence>
<keyword evidence="7" id="KW-0325">Glycoprotein</keyword>